<dbReference type="AlphaFoldDB" id="A0AAW0DKC9"/>
<dbReference type="EMBL" id="JAYKXP010000011">
    <property type="protein sequence ID" value="KAK7053031.1"/>
    <property type="molecule type" value="Genomic_DNA"/>
</dbReference>
<protein>
    <recommendedName>
        <fullName evidence="3">F-box domain-containing protein</fullName>
    </recommendedName>
</protein>
<comment type="caution">
    <text evidence="1">The sequence shown here is derived from an EMBL/GenBank/DDBJ whole genome shotgun (WGS) entry which is preliminary data.</text>
</comment>
<dbReference type="Proteomes" id="UP001383192">
    <property type="component" value="Unassembled WGS sequence"/>
</dbReference>
<organism evidence="1 2">
    <name type="scientific">Paramarasmius palmivorus</name>
    <dbReference type="NCBI Taxonomy" id="297713"/>
    <lineage>
        <taxon>Eukaryota</taxon>
        <taxon>Fungi</taxon>
        <taxon>Dikarya</taxon>
        <taxon>Basidiomycota</taxon>
        <taxon>Agaricomycotina</taxon>
        <taxon>Agaricomycetes</taxon>
        <taxon>Agaricomycetidae</taxon>
        <taxon>Agaricales</taxon>
        <taxon>Marasmiineae</taxon>
        <taxon>Marasmiaceae</taxon>
        <taxon>Paramarasmius</taxon>
    </lineage>
</organism>
<evidence type="ECO:0008006" key="3">
    <source>
        <dbReference type="Google" id="ProtNLM"/>
    </source>
</evidence>
<evidence type="ECO:0000313" key="1">
    <source>
        <dbReference type="EMBL" id="KAK7053031.1"/>
    </source>
</evidence>
<sequence length="488" mass="55226">MSWIDLSNHTTTQAIVLHYLEKSYPFTTWLKDAHDFGDLDGAEYTRLREALRRYRQFLRGYLSPFCRTPPEIITHIVKYATPEVEIDDFSHRSSPAPDIYCPQVTVVARLSKRFHAIVYSQPQLFSTILLRRHITCGDHQPILSVRISRLLHLSAARPLEVTIELVDRGDISPSAPSTLPLSPCSSIDMLRSKPWQTFTFLGPSYVGATAMHLFPAVDLQSWTACMTALHLCPVTSLETLLGALKSAAIPLQTLFLAAADAWETPDLNHTARLPPTLQHLHIRGSSRTVLCILQAALDVPSVSVTLVSGLDSGSATWQNTPGIKLAKPTLLLQKPIKLPRLSSFRIVDRDYWGHVGPDFLRSVILPNLDTLILSWEHSTTWFNTLYVDALNQLLAQTPTLQHVYMINVPQERSLVYSPFPECNIHWYWHRVSATEWMDVRHTVYQDSDSEFSDADSLSVASAEIECICSDEADYCPCYEPRYERYSSY</sequence>
<gene>
    <name evidence="1" type="ORF">VNI00_004352</name>
</gene>
<keyword evidence="2" id="KW-1185">Reference proteome</keyword>
<proteinExistence type="predicted"/>
<accession>A0AAW0DKC9</accession>
<reference evidence="1 2" key="1">
    <citation type="submission" date="2024-01" db="EMBL/GenBank/DDBJ databases">
        <title>A draft genome for a cacao thread blight-causing isolate of Paramarasmius palmivorus.</title>
        <authorList>
            <person name="Baruah I.K."/>
            <person name="Bukari Y."/>
            <person name="Amoako-Attah I."/>
            <person name="Meinhardt L.W."/>
            <person name="Bailey B.A."/>
            <person name="Cohen S.P."/>
        </authorList>
    </citation>
    <scope>NUCLEOTIDE SEQUENCE [LARGE SCALE GENOMIC DNA]</scope>
    <source>
        <strain evidence="1 2">GH-12</strain>
    </source>
</reference>
<name>A0AAW0DKC9_9AGAR</name>
<evidence type="ECO:0000313" key="2">
    <source>
        <dbReference type="Proteomes" id="UP001383192"/>
    </source>
</evidence>